<proteinExistence type="predicted"/>
<dbReference type="Gene3D" id="3.60.21.10">
    <property type="match status" value="1"/>
</dbReference>
<keyword evidence="2" id="KW-0378">Hydrolase</keyword>
<evidence type="ECO:0000313" key="4">
    <source>
        <dbReference type="EMBL" id="ATZ81088.1"/>
    </source>
</evidence>
<dbReference type="PANTHER" id="PTHR10161">
    <property type="entry name" value="TARTRATE-RESISTANT ACID PHOSPHATASE TYPE 5"/>
    <property type="match status" value="1"/>
</dbReference>
<dbReference type="PANTHER" id="PTHR10161:SF14">
    <property type="entry name" value="TARTRATE-RESISTANT ACID PHOSPHATASE TYPE 5"/>
    <property type="match status" value="1"/>
</dbReference>
<dbReference type="Pfam" id="PF00149">
    <property type="entry name" value="Metallophos"/>
    <property type="match status" value="1"/>
</dbReference>
<dbReference type="EMBL" id="MF782455">
    <property type="protein sequence ID" value="ATZ81088.1"/>
    <property type="molecule type" value="Genomic_DNA"/>
</dbReference>
<evidence type="ECO:0000313" key="5">
    <source>
        <dbReference type="Proteomes" id="UP000240325"/>
    </source>
</evidence>
<gene>
    <name evidence="4" type="ORF">BMW23_1043</name>
</gene>
<dbReference type="InterPro" id="IPR029052">
    <property type="entry name" value="Metallo-depent_PP-like"/>
</dbReference>
<dbReference type="InterPro" id="IPR051558">
    <property type="entry name" value="Metallophosphoesterase_PAP"/>
</dbReference>
<dbReference type="SUPFAM" id="SSF56300">
    <property type="entry name" value="Metallo-dependent phosphatases"/>
    <property type="match status" value="1"/>
</dbReference>
<evidence type="ECO:0000256" key="1">
    <source>
        <dbReference type="ARBA" id="ARBA00022729"/>
    </source>
</evidence>
<evidence type="ECO:0000256" key="2">
    <source>
        <dbReference type="ARBA" id="ARBA00022801"/>
    </source>
</evidence>
<reference evidence="4" key="1">
    <citation type="journal article" date="2017" name="Elife">
        <title>The kinetoplastid-infecting Bodo saltans virus (BsV), a window into the most abundant giant viruses in the sea.</title>
        <authorList>
            <person name="Deeg C.M."/>
            <person name="Chow C.-E.T."/>
            <person name="Suttle C.A."/>
        </authorList>
    </citation>
    <scope>NUCLEOTIDE SEQUENCE</scope>
    <source>
        <strain evidence="4">NG1</strain>
    </source>
</reference>
<name>A0A2H4UVX1_9VIRU</name>
<accession>A0A2H4UVX1</accession>
<dbReference type="GO" id="GO:0016787">
    <property type="term" value="F:hydrolase activity"/>
    <property type="evidence" value="ECO:0007669"/>
    <property type="project" value="UniProtKB-KW"/>
</dbReference>
<dbReference type="Proteomes" id="UP000240325">
    <property type="component" value="Segment"/>
</dbReference>
<protein>
    <submittedName>
        <fullName evidence="4">Protein phosphatase</fullName>
    </submittedName>
</protein>
<sequence>MKKTAIFILLLACISAYKFMSIGDWGCMSIGGIHAKDQIIVAKEFTKFAQQLTPRFILNTGDNFYYCGINGTNDPNFATTFENVYSDDSLMVPWIGCLGNHDYGYPGSAEAQMNYVSPETNISLVVLDSSPCQSPYTSNDPSGWDPCGSVIPGCPGCTFHQNVIKQSCQEQYMWFEQIVNHIPSDDWKILMTHAPALDINNYDYVPLIRKTGFHMYINGHVHLLAHYTIDNAGVYISSGAGCMVEIPYEHQYMNSCSNYNKNHTCQIVFQKTVAGFTVHEFNTDYTILYTYFYSYDGKLLHTVTINK</sequence>
<feature type="domain" description="Calcineurin-like phosphoesterase" evidence="3">
    <location>
        <begin position="18"/>
        <end position="222"/>
    </location>
</feature>
<organism evidence="4">
    <name type="scientific">Bodo saltans virus</name>
    <dbReference type="NCBI Taxonomy" id="2024608"/>
    <lineage>
        <taxon>Viruses</taxon>
        <taxon>Varidnaviria</taxon>
        <taxon>Bamfordvirae</taxon>
        <taxon>Nucleocytoviricota</taxon>
        <taxon>Megaviricetes</taxon>
        <taxon>Imitervirales</taxon>
        <taxon>Mimiviridae</taxon>
        <taxon>Klosneuvirinae</taxon>
        <taxon>Theiavirus</taxon>
        <taxon>Theiavirus salishense</taxon>
    </lineage>
</organism>
<evidence type="ECO:0000259" key="3">
    <source>
        <dbReference type="Pfam" id="PF00149"/>
    </source>
</evidence>
<keyword evidence="1" id="KW-0732">Signal</keyword>
<keyword evidence="5" id="KW-1185">Reference proteome</keyword>
<dbReference type="InterPro" id="IPR004843">
    <property type="entry name" value="Calcineurin-like_PHP"/>
</dbReference>